<feature type="signal peptide" evidence="6">
    <location>
        <begin position="1"/>
        <end position="19"/>
    </location>
</feature>
<evidence type="ECO:0000256" key="4">
    <source>
        <dbReference type="PROSITE-ProRule" id="PRU00473"/>
    </source>
</evidence>
<evidence type="ECO:0000256" key="5">
    <source>
        <dbReference type="SAM" id="MobiDB-lite"/>
    </source>
</evidence>
<feature type="domain" description="OmpA-like" evidence="7">
    <location>
        <begin position="17"/>
        <end position="134"/>
    </location>
</feature>
<dbReference type="PANTHER" id="PTHR30329">
    <property type="entry name" value="STATOR ELEMENT OF FLAGELLAR MOTOR COMPLEX"/>
    <property type="match status" value="1"/>
</dbReference>
<name>A0A2S7SSX9_9BACT</name>
<evidence type="ECO:0000313" key="8">
    <source>
        <dbReference type="EMBL" id="PQJ10042.1"/>
    </source>
</evidence>
<evidence type="ECO:0000313" key="9">
    <source>
        <dbReference type="Proteomes" id="UP000239872"/>
    </source>
</evidence>
<dbReference type="InterPro" id="IPR006665">
    <property type="entry name" value="OmpA-like"/>
</dbReference>
<dbReference type="PRINTS" id="PR01021">
    <property type="entry name" value="OMPADOMAIN"/>
</dbReference>
<dbReference type="InterPro" id="IPR050330">
    <property type="entry name" value="Bact_OuterMem_StrucFunc"/>
</dbReference>
<comment type="caution">
    <text evidence="8">The sequence shown here is derived from an EMBL/GenBank/DDBJ whole genome shotgun (WGS) entry which is preliminary data.</text>
</comment>
<gene>
    <name evidence="8" type="ORF">CJD36_015195</name>
</gene>
<feature type="chain" id="PRO_5015645856" description="OmpA-like domain-containing protein" evidence="6">
    <location>
        <begin position="20"/>
        <end position="298"/>
    </location>
</feature>
<dbReference type="Pfam" id="PF00691">
    <property type="entry name" value="OmpA"/>
    <property type="match status" value="2"/>
</dbReference>
<dbReference type="RefSeq" id="WP_105040051.1">
    <property type="nucleotide sequence ID" value="NZ_PPSL01000004.1"/>
</dbReference>
<dbReference type="CDD" id="cd07185">
    <property type="entry name" value="OmpA_C-like"/>
    <property type="match status" value="2"/>
</dbReference>
<keyword evidence="2 4" id="KW-0472">Membrane</keyword>
<dbReference type="Proteomes" id="UP000239872">
    <property type="component" value="Unassembled WGS sequence"/>
</dbReference>
<evidence type="ECO:0000256" key="6">
    <source>
        <dbReference type="SAM" id="SignalP"/>
    </source>
</evidence>
<dbReference type="GO" id="GO:0009279">
    <property type="term" value="C:cell outer membrane"/>
    <property type="evidence" value="ECO:0007669"/>
    <property type="project" value="UniProtKB-SubCell"/>
</dbReference>
<dbReference type="AlphaFoldDB" id="A0A2S7SSX9"/>
<proteinExistence type="predicted"/>
<dbReference type="OrthoDB" id="9782229at2"/>
<evidence type="ECO:0000256" key="1">
    <source>
        <dbReference type="ARBA" id="ARBA00004442"/>
    </source>
</evidence>
<dbReference type="EMBL" id="PPSL01000004">
    <property type="protein sequence ID" value="PQJ10042.1"/>
    <property type="molecule type" value="Genomic_DNA"/>
</dbReference>
<feature type="region of interest" description="Disordered" evidence="5">
    <location>
        <begin position="138"/>
        <end position="167"/>
    </location>
</feature>
<evidence type="ECO:0000259" key="7">
    <source>
        <dbReference type="PROSITE" id="PS51123"/>
    </source>
</evidence>
<accession>A0A2S7SSX9</accession>
<dbReference type="PROSITE" id="PS51123">
    <property type="entry name" value="OMPA_2"/>
    <property type="match status" value="2"/>
</dbReference>
<keyword evidence="3" id="KW-0998">Cell outer membrane</keyword>
<organism evidence="8 9">
    <name type="scientific">Flavipsychrobacter stenotrophus</name>
    <dbReference type="NCBI Taxonomy" id="2077091"/>
    <lineage>
        <taxon>Bacteria</taxon>
        <taxon>Pseudomonadati</taxon>
        <taxon>Bacteroidota</taxon>
        <taxon>Chitinophagia</taxon>
        <taxon>Chitinophagales</taxon>
        <taxon>Chitinophagaceae</taxon>
        <taxon>Flavipsychrobacter</taxon>
    </lineage>
</organism>
<dbReference type="PANTHER" id="PTHR30329:SF21">
    <property type="entry name" value="LIPOPROTEIN YIAD-RELATED"/>
    <property type="match status" value="1"/>
</dbReference>
<keyword evidence="6" id="KW-0732">Signal</keyword>
<comment type="subcellular location">
    <subcellularLocation>
        <location evidence="1">Cell outer membrane</location>
    </subcellularLocation>
</comment>
<keyword evidence="9" id="KW-1185">Reference proteome</keyword>
<evidence type="ECO:0000256" key="3">
    <source>
        <dbReference type="ARBA" id="ARBA00023237"/>
    </source>
</evidence>
<evidence type="ECO:0000256" key="2">
    <source>
        <dbReference type="ARBA" id="ARBA00023136"/>
    </source>
</evidence>
<protein>
    <recommendedName>
        <fullName evidence="7">OmpA-like domain-containing protein</fullName>
    </recommendedName>
</protein>
<dbReference type="Gene3D" id="3.30.1330.60">
    <property type="entry name" value="OmpA-like domain"/>
    <property type="match status" value="2"/>
</dbReference>
<reference evidence="8 9" key="1">
    <citation type="submission" date="2018-01" db="EMBL/GenBank/DDBJ databases">
        <title>A novel member of the phylum Bacteroidetes isolated from glacier ice.</title>
        <authorList>
            <person name="Liu Q."/>
            <person name="Xin Y.-H."/>
        </authorList>
    </citation>
    <scope>NUCLEOTIDE SEQUENCE [LARGE SCALE GENOMIC DNA]</scope>
    <source>
        <strain evidence="8 9">RB1R16</strain>
    </source>
</reference>
<feature type="compositionally biased region" description="Polar residues" evidence="5">
    <location>
        <begin position="145"/>
        <end position="164"/>
    </location>
</feature>
<sequence length="298" mass="33752">MYRILLSLLFTFFTLSVSAQRMIDTFHLYFDLNVAALNKNTEKKIDLLIYNDKIINGSTVMVVGYADFLGSEQYNKNLSMQRAKNVKDYLIKYGINAADVKVCVGKGEVKRRDTTDKEGNPVDRKVDIVVNNKFNFSEQPRHYPTTASKPPKETTTAGSGSNKPSDIKELNTLKEGQTILLKNVYFPAGSHMIKPESFNTLEKLYATLKDNPRLKISIEGHVCCIHGDVPDALDIDTNELLLSVNRAKAILRYLVNKGIDEERLQFAGFGKQHPIVAYERSEEDAEKNRRVEIRILSN</sequence>
<feature type="domain" description="OmpA-like" evidence="7">
    <location>
        <begin position="173"/>
        <end position="298"/>
    </location>
</feature>
<dbReference type="SUPFAM" id="SSF103088">
    <property type="entry name" value="OmpA-like"/>
    <property type="match status" value="2"/>
</dbReference>
<dbReference type="InterPro" id="IPR006664">
    <property type="entry name" value="OMP_bac"/>
</dbReference>
<dbReference type="InterPro" id="IPR036737">
    <property type="entry name" value="OmpA-like_sf"/>
</dbReference>